<reference evidence="2 3" key="1">
    <citation type="submission" date="2015-01" db="EMBL/GenBank/DDBJ databases">
        <title>Evolution of Trichinella species and genotypes.</title>
        <authorList>
            <person name="Korhonen P.K."/>
            <person name="Edoardo P."/>
            <person name="Giuseppe L.R."/>
            <person name="Gasser R.B."/>
        </authorList>
    </citation>
    <scope>NUCLEOTIDE SEQUENCE [LARGE SCALE GENOMIC DNA]</scope>
    <source>
        <strain evidence="2">ISS13</strain>
    </source>
</reference>
<accession>A0A0V1E6Q3</accession>
<organism evidence="2 3">
    <name type="scientific">Trichinella pseudospiralis</name>
    <name type="common">Parasitic roundworm</name>
    <dbReference type="NCBI Taxonomy" id="6337"/>
    <lineage>
        <taxon>Eukaryota</taxon>
        <taxon>Metazoa</taxon>
        <taxon>Ecdysozoa</taxon>
        <taxon>Nematoda</taxon>
        <taxon>Enoplea</taxon>
        <taxon>Dorylaimia</taxon>
        <taxon>Trichinellida</taxon>
        <taxon>Trichinellidae</taxon>
        <taxon>Trichinella</taxon>
    </lineage>
</organism>
<evidence type="ECO:0000256" key="1">
    <source>
        <dbReference type="SAM" id="Phobius"/>
    </source>
</evidence>
<evidence type="ECO:0000313" key="2">
    <source>
        <dbReference type="EMBL" id="KRY69520.1"/>
    </source>
</evidence>
<feature type="transmembrane region" description="Helical" evidence="1">
    <location>
        <begin position="29"/>
        <end position="48"/>
    </location>
</feature>
<dbReference type="AlphaFoldDB" id="A0A0V1E6Q3"/>
<proteinExistence type="predicted"/>
<dbReference type="Proteomes" id="UP000054632">
    <property type="component" value="Unassembled WGS sequence"/>
</dbReference>
<keyword evidence="1" id="KW-0472">Membrane</keyword>
<sequence>MLKNQGMCFFMYKNLRSISFGLERSTSGTIFTAFSYWSLIAFSHWMLIPFSKAPTLIDGVHLAAPTTKDSYTKA</sequence>
<keyword evidence="1" id="KW-1133">Transmembrane helix</keyword>
<protein>
    <submittedName>
        <fullName evidence="2">Uncharacterized protein</fullName>
    </submittedName>
</protein>
<dbReference type="EMBL" id="JYDR01000089">
    <property type="protein sequence ID" value="KRY69520.1"/>
    <property type="molecule type" value="Genomic_DNA"/>
</dbReference>
<comment type="caution">
    <text evidence="2">The sequence shown here is derived from an EMBL/GenBank/DDBJ whole genome shotgun (WGS) entry which is preliminary data.</text>
</comment>
<gene>
    <name evidence="2" type="ORF">T4A_4524</name>
</gene>
<name>A0A0V1E6Q3_TRIPS</name>
<evidence type="ECO:0000313" key="3">
    <source>
        <dbReference type="Proteomes" id="UP000054632"/>
    </source>
</evidence>
<keyword evidence="1" id="KW-0812">Transmembrane</keyword>